<evidence type="ECO:0000313" key="2">
    <source>
        <dbReference type="EMBL" id="MCQ4950323.1"/>
    </source>
</evidence>
<feature type="transmembrane region" description="Helical" evidence="1">
    <location>
        <begin position="156"/>
        <end position="177"/>
    </location>
</feature>
<name>A0AAW5KII9_9FIRM</name>
<dbReference type="RefSeq" id="WP_256136598.1">
    <property type="nucleotide sequence ID" value="NZ_JANGAB010000007.1"/>
</dbReference>
<sequence>MRGLRRPCRRGAEATLTLSPQGLVWSAPGLQVEVGPGGWQVLETGELLAFLVGRRCIPLPRDALPAPPEEVLTRLRQWSGGRWRRCPAAPCPALWRQWEEGWSRRFPPGETPPWRAAQLRPYGRVFLWAALVLGGGQLCYYAAVVGERGCRYLWSWLAPLLNGLTLLAALGAALCLARRSRLGRALLAAFFGALLGVNAVCAAADALTTHRLIAPSPDFRQVAVLRRNTASGRMIFYRSVGGVFIRPETSLQGWLEGGEVKLRWLRDDVCAVSYRGEDRQPHAAVFLFGGREGRPLLERLEGRWQSDSGKFHLTYERGGFQLRRGGGVETYSIASCKKIDRTAVALFDDKGVPHWIVLPQTPADTGEGRADALLLYQVALDETEPVALSPRP</sequence>
<keyword evidence="1" id="KW-1133">Transmembrane helix</keyword>
<reference evidence="2" key="1">
    <citation type="submission" date="2022-06" db="EMBL/GenBank/DDBJ databases">
        <title>Isolation of gut microbiota from human fecal samples.</title>
        <authorList>
            <person name="Pamer E.G."/>
            <person name="Barat B."/>
            <person name="Waligurski E."/>
            <person name="Medina S."/>
            <person name="Paddock L."/>
            <person name="Mostad J."/>
        </authorList>
    </citation>
    <scope>NUCLEOTIDE SEQUENCE</scope>
    <source>
        <strain evidence="2">DFI.7.96</strain>
    </source>
</reference>
<keyword evidence="1" id="KW-0472">Membrane</keyword>
<evidence type="ECO:0000256" key="1">
    <source>
        <dbReference type="SAM" id="Phobius"/>
    </source>
</evidence>
<evidence type="ECO:0008006" key="4">
    <source>
        <dbReference type="Google" id="ProtNLM"/>
    </source>
</evidence>
<feature type="transmembrane region" description="Helical" evidence="1">
    <location>
        <begin position="125"/>
        <end position="144"/>
    </location>
</feature>
<feature type="transmembrane region" description="Helical" evidence="1">
    <location>
        <begin position="186"/>
        <end position="207"/>
    </location>
</feature>
<dbReference type="EMBL" id="JANGAB010000007">
    <property type="protein sequence ID" value="MCQ4950323.1"/>
    <property type="molecule type" value="Genomic_DNA"/>
</dbReference>
<gene>
    <name evidence="2" type="ORF">NE646_11675</name>
</gene>
<protein>
    <recommendedName>
        <fullName evidence="4">DUF4178 domain-containing protein</fullName>
    </recommendedName>
</protein>
<comment type="caution">
    <text evidence="2">The sequence shown here is derived from an EMBL/GenBank/DDBJ whole genome shotgun (WGS) entry which is preliminary data.</text>
</comment>
<dbReference type="Proteomes" id="UP001205063">
    <property type="component" value="Unassembled WGS sequence"/>
</dbReference>
<proteinExistence type="predicted"/>
<keyword evidence="1" id="KW-0812">Transmembrane</keyword>
<evidence type="ECO:0000313" key="3">
    <source>
        <dbReference type="Proteomes" id="UP001205063"/>
    </source>
</evidence>
<organism evidence="2 3">
    <name type="scientific">Bittarella massiliensis</name>
    <name type="common">ex Durand et al. 2017</name>
    <dbReference type="NCBI Taxonomy" id="1720313"/>
    <lineage>
        <taxon>Bacteria</taxon>
        <taxon>Bacillati</taxon>
        <taxon>Bacillota</taxon>
        <taxon>Clostridia</taxon>
        <taxon>Eubacteriales</taxon>
        <taxon>Oscillospiraceae</taxon>
        <taxon>Bittarella (ex Durand et al. 2017)</taxon>
    </lineage>
</organism>
<accession>A0AAW5KII9</accession>
<dbReference type="AlphaFoldDB" id="A0AAW5KII9"/>